<keyword evidence="1" id="KW-0472">Membrane</keyword>
<proteinExistence type="predicted"/>
<evidence type="ECO:0000256" key="1">
    <source>
        <dbReference type="SAM" id="Phobius"/>
    </source>
</evidence>
<dbReference type="OrthoDB" id="3265004at2759"/>
<keyword evidence="1" id="KW-0812">Transmembrane</keyword>
<sequence length="280" mass="30539">MSRNWMVLLAITVLYCTNLIQTSVQWFLLKELIGTAGGTQLRTSLHADSEGGSNWSNIITNVNFLLSAGASDGLLIWRCYIVWSGSYRAILLPLLLFLVEIGACIANILEISINYSNPDKFAGTPLQVILDGVGLFTTSALTLITTALIVYRIHSVSQPNLVKYPRNSYGRIIDLLVQSAAAYSLVALIYAVSSVIPGAATFPGTEHQIPNVYLHAFTYEIFMIAAGMAPTIMVARIALDSRRALNRETVAHVSDLEFQEPNADLTVTQIPVPGDPVRGR</sequence>
<evidence type="ECO:0000313" key="2">
    <source>
        <dbReference type="EMBL" id="KJA17888.1"/>
    </source>
</evidence>
<keyword evidence="3" id="KW-1185">Reference proteome</keyword>
<feature type="transmembrane region" description="Helical" evidence="1">
    <location>
        <begin position="89"/>
        <end position="109"/>
    </location>
</feature>
<dbReference type="OMA" id="YLHAFTY"/>
<name>A0A0D2M3X4_HYPSF</name>
<dbReference type="AlphaFoldDB" id="A0A0D2M3X4"/>
<accession>A0A0D2M3X4</accession>
<reference evidence="3" key="1">
    <citation type="submission" date="2014-04" db="EMBL/GenBank/DDBJ databases">
        <title>Evolutionary Origins and Diversification of the Mycorrhizal Mutualists.</title>
        <authorList>
            <consortium name="DOE Joint Genome Institute"/>
            <consortium name="Mycorrhizal Genomics Consortium"/>
            <person name="Kohler A."/>
            <person name="Kuo A."/>
            <person name="Nagy L.G."/>
            <person name="Floudas D."/>
            <person name="Copeland A."/>
            <person name="Barry K.W."/>
            <person name="Cichocki N."/>
            <person name="Veneault-Fourrey C."/>
            <person name="LaButti K."/>
            <person name="Lindquist E.A."/>
            <person name="Lipzen A."/>
            <person name="Lundell T."/>
            <person name="Morin E."/>
            <person name="Murat C."/>
            <person name="Riley R."/>
            <person name="Ohm R."/>
            <person name="Sun H."/>
            <person name="Tunlid A."/>
            <person name="Henrissat B."/>
            <person name="Grigoriev I.V."/>
            <person name="Hibbett D.S."/>
            <person name="Martin F."/>
        </authorList>
    </citation>
    <scope>NUCLEOTIDE SEQUENCE [LARGE SCALE GENOMIC DNA]</scope>
    <source>
        <strain evidence="3">FD-334 SS-4</strain>
    </source>
</reference>
<keyword evidence="1" id="KW-1133">Transmembrane helix</keyword>
<gene>
    <name evidence="2" type="ORF">HYPSUDRAFT_1000374</name>
</gene>
<dbReference type="Proteomes" id="UP000054270">
    <property type="component" value="Unassembled WGS sequence"/>
</dbReference>
<feature type="transmembrane region" description="Helical" evidence="1">
    <location>
        <begin position="216"/>
        <end position="239"/>
    </location>
</feature>
<feature type="transmembrane region" description="Helical" evidence="1">
    <location>
        <begin position="172"/>
        <end position="196"/>
    </location>
</feature>
<dbReference type="EMBL" id="KN817597">
    <property type="protein sequence ID" value="KJA17888.1"/>
    <property type="molecule type" value="Genomic_DNA"/>
</dbReference>
<organism evidence="2 3">
    <name type="scientific">Hypholoma sublateritium (strain FD-334 SS-4)</name>
    <dbReference type="NCBI Taxonomy" id="945553"/>
    <lineage>
        <taxon>Eukaryota</taxon>
        <taxon>Fungi</taxon>
        <taxon>Dikarya</taxon>
        <taxon>Basidiomycota</taxon>
        <taxon>Agaricomycotina</taxon>
        <taxon>Agaricomycetes</taxon>
        <taxon>Agaricomycetidae</taxon>
        <taxon>Agaricales</taxon>
        <taxon>Agaricineae</taxon>
        <taxon>Strophariaceae</taxon>
        <taxon>Hypholoma</taxon>
    </lineage>
</organism>
<feature type="transmembrane region" description="Helical" evidence="1">
    <location>
        <begin position="58"/>
        <end position="77"/>
    </location>
</feature>
<feature type="transmembrane region" description="Helical" evidence="1">
    <location>
        <begin position="129"/>
        <end position="151"/>
    </location>
</feature>
<evidence type="ECO:0000313" key="3">
    <source>
        <dbReference type="Proteomes" id="UP000054270"/>
    </source>
</evidence>
<protein>
    <submittedName>
        <fullName evidence="2">Uncharacterized protein</fullName>
    </submittedName>
</protein>